<name>A0A1H6G2A0_9EURY</name>
<dbReference type="Gene3D" id="1.10.540.10">
    <property type="entry name" value="Acyl-CoA dehydrogenase/oxidase, N-terminal domain"/>
    <property type="match status" value="1"/>
</dbReference>
<keyword evidence="4 6" id="KW-0274">FAD</keyword>
<keyword evidence="3 6" id="KW-0285">Flavoprotein</keyword>
<evidence type="ECO:0000259" key="9">
    <source>
        <dbReference type="Pfam" id="PF02771"/>
    </source>
</evidence>
<dbReference type="InterPro" id="IPR046373">
    <property type="entry name" value="Acyl-CoA_Oxase/DH_mid-dom_sf"/>
</dbReference>
<dbReference type="SUPFAM" id="SSF56645">
    <property type="entry name" value="Acyl-CoA dehydrogenase NM domain-like"/>
    <property type="match status" value="1"/>
</dbReference>
<comment type="cofactor">
    <cofactor evidence="1 6">
        <name>FAD</name>
        <dbReference type="ChEBI" id="CHEBI:57692"/>
    </cofactor>
</comment>
<dbReference type="GO" id="GO:0050660">
    <property type="term" value="F:flavin adenine dinucleotide binding"/>
    <property type="evidence" value="ECO:0007669"/>
    <property type="project" value="InterPro"/>
</dbReference>
<dbReference type="PANTHER" id="PTHR43884:SF20">
    <property type="entry name" value="ACYL-COA DEHYDROGENASE FADE28"/>
    <property type="match status" value="1"/>
</dbReference>
<dbReference type="RefSeq" id="WP_090507829.1">
    <property type="nucleotide sequence ID" value="NZ_FNWL01000003.1"/>
</dbReference>
<feature type="domain" description="Acyl-CoA dehydrogenase/oxidase C-terminal" evidence="7">
    <location>
        <begin position="233"/>
        <end position="380"/>
    </location>
</feature>
<keyword evidence="11" id="KW-1185">Reference proteome</keyword>
<evidence type="ECO:0000256" key="2">
    <source>
        <dbReference type="ARBA" id="ARBA00009347"/>
    </source>
</evidence>
<dbReference type="InterPro" id="IPR013786">
    <property type="entry name" value="AcylCoA_DH/ox_N"/>
</dbReference>
<evidence type="ECO:0000256" key="6">
    <source>
        <dbReference type="RuleBase" id="RU362125"/>
    </source>
</evidence>
<organism evidence="10 11">
    <name type="scientific">Natronorubrum sediminis</name>
    <dbReference type="NCBI Taxonomy" id="640943"/>
    <lineage>
        <taxon>Archaea</taxon>
        <taxon>Methanobacteriati</taxon>
        <taxon>Methanobacteriota</taxon>
        <taxon>Stenosarchaea group</taxon>
        <taxon>Halobacteria</taxon>
        <taxon>Halobacteriales</taxon>
        <taxon>Natrialbaceae</taxon>
        <taxon>Natronorubrum</taxon>
    </lineage>
</organism>
<dbReference type="Pfam" id="PF00441">
    <property type="entry name" value="Acyl-CoA_dh_1"/>
    <property type="match status" value="1"/>
</dbReference>
<evidence type="ECO:0000259" key="8">
    <source>
        <dbReference type="Pfam" id="PF02770"/>
    </source>
</evidence>
<accession>A0A1H6G2A0</accession>
<dbReference type="GO" id="GO:0003995">
    <property type="term" value="F:acyl-CoA dehydrogenase activity"/>
    <property type="evidence" value="ECO:0007669"/>
    <property type="project" value="InterPro"/>
</dbReference>
<dbReference type="PROSITE" id="PS00073">
    <property type="entry name" value="ACYL_COA_DH_2"/>
    <property type="match status" value="1"/>
</dbReference>
<dbReference type="SUPFAM" id="SSF47203">
    <property type="entry name" value="Acyl-CoA dehydrogenase C-terminal domain-like"/>
    <property type="match status" value="1"/>
</dbReference>
<reference evidence="11" key="1">
    <citation type="submission" date="2016-10" db="EMBL/GenBank/DDBJ databases">
        <authorList>
            <person name="Varghese N."/>
            <person name="Submissions S."/>
        </authorList>
    </citation>
    <scope>NUCLEOTIDE SEQUENCE [LARGE SCALE GENOMIC DNA]</scope>
    <source>
        <strain evidence="11">CGMCC 1.8981</strain>
    </source>
</reference>
<evidence type="ECO:0000313" key="11">
    <source>
        <dbReference type="Proteomes" id="UP000199112"/>
    </source>
</evidence>
<protein>
    <submittedName>
        <fullName evidence="10">Acyl-CoA dehydrogenase</fullName>
    </submittedName>
</protein>
<evidence type="ECO:0000259" key="7">
    <source>
        <dbReference type="Pfam" id="PF00441"/>
    </source>
</evidence>
<dbReference type="Gene3D" id="2.40.110.10">
    <property type="entry name" value="Butyryl-CoA Dehydrogenase, subunit A, domain 2"/>
    <property type="match status" value="1"/>
</dbReference>
<dbReference type="Pfam" id="PF02771">
    <property type="entry name" value="Acyl-CoA_dh_N"/>
    <property type="match status" value="1"/>
</dbReference>
<dbReference type="Gene3D" id="1.20.140.10">
    <property type="entry name" value="Butyryl-CoA Dehydrogenase, subunit A, domain 3"/>
    <property type="match status" value="1"/>
</dbReference>
<gene>
    <name evidence="10" type="ORF">SAMN04487967_3066</name>
</gene>
<dbReference type="InterPro" id="IPR009075">
    <property type="entry name" value="AcylCo_DH/oxidase_C"/>
</dbReference>
<dbReference type="AlphaFoldDB" id="A0A1H6G2A0"/>
<dbReference type="InterPro" id="IPR006089">
    <property type="entry name" value="Acyl-CoA_DH_CS"/>
</dbReference>
<proteinExistence type="inferred from homology"/>
<dbReference type="Pfam" id="PF02770">
    <property type="entry name" value="Acyl-CoA_dh_M"/>
    <property type="match status" value="1"/>
</dbReference>
<dbReference type="OrthoDB" id="275197at2157"/>
<dbReference type="InterPro" id="IPR006091">
    <property type="entry name" value="Acyl-CoA_Oxase/DH_mid-dom"/>
</dbReference>
<evidence type="ECO:0000256" key="5">
    <source>
        <dbReference type="ARBA" id="ARBA00023002"/>
    </source>
</evidence>
<dbReference type="InterPro" id="IPR036250">
    <property type="entry name" value="AcylCo_DH-like_C"/>
</dbReference>
<dbReference type="PANTHER" id="PTHR43884">
    <property type="entry name" value="ACYL-COA DEHYDROGENASE"/>
    <property type="match status" value="1"/>
</dbReference>
<sequence>MPTRETDIHELIRNSVQDLAADFDPTYWREHVEEKRFPEEYWEELAGNGWLGVAIDEEYGGEGMGMHEMAIVIEELARGGGQGGIIFILTPVFGGISIQRHGTDEQKSTYLPQIVDGEMKFCMGLTEANAGTNTLSIETTAERDGDEFVIHGEKTFISSVETADEMLLVARTSPFDPSNPAHGGTLFLISEPAERDAVSLSTLDTAVPWFEHQYQVSIDGLRVHEDDILGTVDDGFKLMFDTLNTERIAGAASALGGGLRAVDLAVEYANDRDVFGHPIGSHQSIQHPLAESYAKLLAAREITYSAASKWDSGEDCSVETNAAKLLTSEFSTEAASRAIQTHGGNGFTKEYEVYKIWQNSRLTQTVPVSNEMAKNYIAEHHLGLPRSY</sequence>
<evidence type="ECO:0000256" key="1">
    <source>
        <dbReference type="ARBA" id="ARBA00001974"/>
    </source>
</evidence>
<feature type="domain" description="Acyl-CoA oxidase/dehydrogenase middle" evidence="8">
    <location>
        <begin position="122"/>
        <end position="193"/>
    </location>
</feature>
<evidence type="ECO:0000313" key="10">
    <source>
        <dbReference type="EMBL" id="SEH17221.1"/>
    </source>
</evidence>
<dbReference type="InterPro" id="IPR009100">
    <property type="entry name" value="AcylCoA_DH/oxidase_NM_dom_sf"/>
</dbReference>
<dbReference type="EMBL" id="FNWL01000003">
    <property type="protein sequence ID" value="SEH17221.1"/>
    <property type="molecule type" value="Genomic_DNA"/>
</dbReference>
<dbReference type="Proteomes" id="UP000199112">
    <property type="component" value="Unassembled WGS sequence"/>
</dbReference>
<dbReference type="InterPro" id="IPR037069">
    <property type="entry name" value="AcylCoA_DH/ox_N_sf"/>
</dbReference>
<keyword evidence="5 6" id="KW-0560">Oxidoreductase</keyword>
<evidence type="ECO:0000256" key="4">
    <source>
        <dbReference type="ARBA" id="ARBA00022827"/>
    </source>
</evidence>
<feature type="domain" description="Acyl-CoA dehydrogenase/oxidase N-terminal" evidence="9">
    <location>
        <begin position="6"/>
        <end position="118"/>
    </location>
</feature>
<evidence type="ECO:0000256" key="3">
    <source>
        <dbReference type="ARBA" id="ARBA00022630"/>
    </source>
</evidence>
<comment type="similarity">
    <text evidence="2 6">Belongs to the acyl-CoA dehydrogenase family.</text>
</comment>